<dbReference type="CDD" id="cd00018">
    <property type="entry name" value="AP2"/>
    <property type="match status" value="1"/>
</dbReference>
<keyword evidence="10" id="KW-1185">Reference proteome</keyword>
<dbReference type="AlphaFoldDB" id="A0AAD8H1S3"/>
<evidence type="ECO:0000256" key="2">
    <source>
        <dbReference type="ARBA" id="ARBA00022821"/>
    </source>
</evidence>
<keyword evidence="4" id="KW-0238">DNA-binding</keyword>
<protein>
    <submittedName>
        <fullName evidence="9">Wound-responsive AP2 like factor 1</fullName>
    </submittedName>
</protein>
<evidence type="ECO:0000256" key="5">
    <source>
        <dbReference type="ARBA" id="ARBA00023163"/>
    </source>
</evidence>
<dbReference type="PANTHER" id="PTHR31190:SF181">
    <property type="entry name" value="OS02G0764700 PROTEIN"/>
    <property type="match status" value="1"/>
</dbReference>
<reference evidence="9" key="2">
    <citation type="submission" date="2023-05" db="EMBL/GenBank/DDBJ databases">
        <authorList>
            <person name="Schelkunov M.I."/>
        </authorList>
    </citation>
    <scope>NUCLEOTIDE SEQUENCE</scope>
    <source>
        <strain evidence="9">Hsosn_3</strain>
        <tissue evidence="9">Leaf</tissue>
    </source>
</reference>
<evidence type="ECO:0000313" key="10">
    <source>
        <dbReference type="Proteomes" id="UP001237642"/>
    </source>
</evidence>
<proteinExistence type="predicted"/>
<evidence type="ECO:0000313" key="9">
    <source>
        <dbReference type="EMBL" id="KAK1358869.1"/>
    </source>
</evidence>
<dbReference type="PANTHER" id="PTHR31190">
    <property type="entry name" value="DNA-BINDING DOMAIN"/>
    <property type="match status" value="1"/>
</dbReference>
<reference evidence="9" key="1">
    <citation type="submission" date="2023-02" db="EMBL/GenBank/DDBJ databases">
        <title>Genome of toxic invasive species Heracleum sosnowskyi carries increased number of genes despite the absence of recent whole-genome duplications.</title>
        <authorList>
            <person name="Schelkunov M."/>
            <person name="Shtratnikova V."/>
            <person name="Makarenko M."/>
            <person name="Klepikova A."/>
            <person name="Omelchenko D."/>
            <person name="Novikova G."/>
            <person name="Obukhova E."/>
            <person name="Bogdanov V."/>
            <person name="Penin A."/>
            <person name="Logacheva M."/>
        </authorList>
    </citation>
    <scope>NUCLEOTIDE SEQUENCE</scope>
    <source>
        <strain evidence="9">Hsosn_3</strain>
        <tissue evidence="9">Leaf</tissue>
    </source>
</reference>
<dbReference type="GO" id="GO:0005634">
    <property type="term" value="C:nucleus"/>
    <property type="evidence" value="ECO:0007669"/>
    <property type="project" value="UniProtKB-SubCell"/>
</dbReference>
<dbReference type="PROSITE" id="PS51032">
    <property type="entry name" value="AP2_ERF"/>
    <property type="match status" value="1"/>
</dbReference>
<dbReference type="PRINTS" id="PR00367">
    <property type="entry name" value="ETHRSPELEMNT"/>
</dbReference>
<comment type="subcellular location">
    <subcellularLocation>
        <location evidence="1">Nucleus</location>
    </subcellularLocation>
</comment>
<organism evidence="9 10">
    <name type="scientific">Heracleum sosnowskyi</name>
    <dbReference type="NCBI Taxonomy" id="360622"/>
    <lineage>
        <taxon>Eukaryota</taxon>
        <taxon>Viridiplantae</taxon>
        <taxon>Streptophyta</taxon>
        <taxon>Embryophyta</taxon>
        <taxon>Tracheophyta</taxon>
        <taxon>Spermatophyta</taxon>
        <taxon>Magnoliopsida</taxon>
        <taxon>eudicotyledons</taxon>
        <taxon>Gunneridae</taxon>
        <taxon>Pentapetalae</taxon>
        <taxon>asterids</taxon>
        <taxon>campanulids</taxon>
        <taxon>Apiales</taxon>
        <taxon>Apiaceae</taxon>
        <taxon>Apioideae</taxon>
        <taxon>apioid superclade</taxon>
        <taxon>Tordylieae</taxon>
        <taxon>Tordyliinae</taxon>
        <taxon>Heracleum</taxon>
    </lineage>
</organism>
<dbReference type="Proteomes" id="UP001237642">
    <property type="component" value="Unassembled WGS sequence"/>
</dbReference>
<dbReference type="InterPro" id="IPR044808">
    <property type="entry name" value="ERF_plant"/>
</dbReference>
<dbReference type="EMBL" id="JAUIZM010000010">
    <property type="protein sequence ID" value="KAK1358869.1"/>
    <property type="molecule type" value="Genomic_DNA"/>
</dbReference>
<evidence type="ECO:0000256" key="6">
    <source>
        <dbReference type="ARBA" id="ARBA00023242"/>
    </source>
</evidence>
<evidence type="ECO:0000256" key="1">
    <source>
        <dbReference type="ARBA" id="ARBA00004123"/>
    </source>
</evidence>
<keyword evidence="6" id="KW-0539">Nucleus</keyword>
<dbReference type="GO" id="GO:0006952">
    <property type="term" value="P:defense response"/>
    <property type="evidence" value="ECO:0007669"/>
    <property type="project" value="UniProtKB-KW"/>
</dbReference>
<dbReference type="GO" id="GO:0003677">
    <property type="term" value="F:DNA binding"/>
    <property type="evidence" value="ECO:0007669"/>
    <property type="project" value="UniProtKB-KW"/>
</dbReference>
<dbReference type="Gene3D" id="3.30.730.10">
    <property type="entry name" value="AP2/ERF domain"/>
    <property type="match status" value="1"/>
</dbReference>
<dbReference type="GO" id="GO:0003700">
    <property type="term" value="F:DNA-binding transcription factor activity"/>
    <property type="evidence" value="ECO:0007669"/>
    <property type="project" value="InterPro"/>
</dbReference>
<comment type="caution">
    <text evidence="9">The sequence shown here is derived from an EMBL/GenBank/DDBJ whole genome shotgun (WGS) entry which is preliminary data.</text>
</comment>
<sequence length="299" mass="33542">MQNIYQRQVITTVPNNHLPPLHLSDDQEVSFMVSALRKVIFGGSAMDLSPQFVFDNNSSFSSSSSSSGYSNTFVAALEPNTCQYCKISGCLGCDFFVPTTENAHQMYQPQVQSSQGNMYADVTPAANKSREAVSAKKSYETSSSSSIGVVQKKKKKNYRGVRQRPWGKWAAEIRDPRKAARVWLGTFETAEDAARAYDKAAIEFRGPRAKLNFSFADYTNDPIPSQQQQQSQSPQPQQSEPESSRKIETEVEMEMGASKEKEFWEVMADDEFKKWMMMMDYSNGDHSFDSTSGTNVHSV</sequence>
<dbReference type="SUPFAM" id="SSF54171">
    <property type="entry name" value="DNA-binding domain"/>
    <property type="match status" value="1"/>
</dbReference>
<feature type="domain" description="AP2/ERF" evidence="8">
    <location>
        <begin position="157"/>
        <end position="214"/>
    </location>
</feature>
<evidence type="ECO:0000259" key="8">
    <source>
        <dbReference type="PROSITE" id="PS51032"/>
    </source>
</evidence>
<dbReference type="FunFam" id="3.30.730.10:FF:000001">
    <property type="entry name" value="Ethylene-responsive transcription factor 2"/>
    <property type="match status" value="1"/>
</dbReference>
<dbReference type="InterPro" id="IPR036955">
    <property type="entry name" value="AP2/ERF_dom_sf"/>
</dbReference>
<keyword evidence="2" id="KW-0611">Plant defense</keyword>
<keyword evidence="5" id="KW-0804">Transcription</keyword>
<evidence type="ECO:0000256" key="3">
    <source>
        <dbReference type="ARBA" id="ARBA00023015"/>
    </source>
</evidence>
<name>A0AAD8H1S3_9APIA</name>
<evidence type="ECO:0000256" key="4">
    <source>
        <dbReference type="ARBA" id="ARBA00023125"/>
    </source>
</evidence>
<feature type="compositionally biased region" description="Low complexity" evidence="7">
    <location>
        <begin position="224"/>
        <end position="241"/>
    </location>
</feature>
<accession>A0AAD8H1S3</accession>
<dbReference type="SMART" id="SM00380">
    <property type="entry name" value="AP2"/>
    <property type="match status" value="1"/>
</dbReference>
<dbReference type="Pfam" id="PF00847">
    <property type="entry name" value="AP2"/>
    <property type="match status" value="1"/>
</dbReference>
<keyword evidence="3" id="KW-0805">Transcription regulation</keyword>
<dbReference type="GO" id="GO:0009873">
    <property type="term" value="P:ethylene-activated signaling pathway"/>
    <property type="evidence" value="ECO:0007669"/>
    <property type="project" value="InterPro"/>
</dbReference>
<gene>
    <name evidence="9" type="ORF">POM88_043343</name>
</gene>
<feature type="region of interest" description="Disordered" evidence="7">
    <location>
        <begin position="215"/>
        <end position="246"/>
    </location>
</feature>
<dbReference type="InterPro" id="IPR001471">
    <property type="entry name" value="AP2/ERF_dom"/>
</dbReference>
<evidence type="ECO:0000256" key="7">
    <source>
        <dbReference type="SAM" id="MobiDB-lite"/>
    </source>
</evidence>
<dbReference type="InterPro" id="IPR016177">
    <property type="entry name" value="DNA-bd_dom_sf"/>
</dbReference>